<evidence type="ECO:0000313" key="1">
    <source>
        <dbReference type="EMBL" id="PXV62185.1"/>
    </source>
</evidence>
<reference evidence="1 2" key="1">
    <citation type="submission" date="2018-03" db="EMBL/GenBank/DDBJ databases">
        <title>Genomic Encyclopedia of Archaeal and Bacterial Type Strains, Phase II (KMG-II): from individual species to whole genera.</title>
        <authorList>
            <person name="Goeker M."/>
        </authorList>
    </citation>
    <scope>NUCLEOTIDE SEQUENCE [LARGE SCALE GENOMIC DNA]</scope>
    <source>
        <strain evidence="1 2">DSM 100214</strain>
    </source>
</reference>
<organism evidence="1 2">
    <name type="scientific">Dysgonomonas alginatilytica</name>
    <dbReference type="NCBI Taxonomy" id="1605892"/>
    <lineage>
        <taxon>Bacteria</taxon>
        <taxon>Pseudomonadati</taxon>
        <taxon>Bacteroidota</taxon>
        <taxon>Bacteroidia</taxon>
        <taxon>Bacteroidales</taxon>
        <taxon>Dysgonomonadaceae</taxon>
        <taxon>Dysgonomonas</taxon>
    </lineage>
</organism>
<proteinExistence type="predicted"/>
<accession>A0A2V3PN91</accession>
<dbReference type="AlphaFoldDB" id="A0A2V3PN91"/>
<dbReference type="EMBL" id="QICL01000021">
    <property type="protein sequence ID" value="PXV62185.1"/>
    <property type="molecule type" value="Genomic_DNA"/>
</dbReference>
<gene>
    <name evidence="1" type="ORF">CLV62_1218</name>
</gene>
<name>A0A2V3PN91_9BACT</name>
<comment type="caution">
    <text evidence="1">The sequence shown here is derived from an EMBL/GenBank/DDBJ whole genome shotgun (WGS) entry which is preliminary data.</text>
</comment>
<protein>
    <submittedName>
        <fullName evidence="1">Uncharacterized protein</fullName>
    </submittedName>
</protein>
<dbReference type="Proteomes" id="UP000247973">
    <property type="component" value="Unassembled WGS sequence"/>
</dbReference>
<evidence type="ECO:0000313" key="2">
    <source>
        <dbReference type="Proteomes" id="UP000247973"/>
    </source>
</evidence>
<sequence>MGYWGNLVNLIKMQIKSKITRILKFAIGDINYGIIVSKIKNRKYFQKHYSGSVARAANAEPIFIYIADGRVNHGGLADRLRGLVSLFDYCQMKGLQFKANFNDYFVLKSYLIEN</sequence>
<keyword evidence="2" id="KW-1185">Reference proteome</keyword>